<keyword evidence="2" id="KW-1185">Reference proteome</keyword>
<gene>
    <name evidence="1" type="ORF">GTS_46920</name>
</gene>
<evidence type="ECO:0000313" key="1">
    <source>
        <dbReference type="EMBL" id="GDY33059.1"/>
    </source>
</evidence>
<reference evidence="2" key="1">
    <citation type="submission" date="2019-04" db="EMBL/GenBank/DDBJ databases">
        <title>Draft genome sequence of Pseudonocardiaceae bacterium SL3-2-4.</title>
        <authorList>
            <person name="Ningsih F."/>
            <person name="Yokota A."/>
            <person name="Sakai Y."/>
            <person name="Nanatani K."/>
            <person name="Yabe S."/>
            <person name="Oetari A."/>
            <person name="Sjamsuridzal W."/>
        </authorList>
    </citation>
    <scope>NUCLEOTIDE SEQUENCE [LARGE SCALE GENOMIC DNA]</scope>
    <source>
        <strain evidence="2">SL3-2-4</strain>
    </source>
</reference>
<accession>A0A4D4JFF8</accession>
<evidence type="ECO:0000313" key="2">
    <source>
        <dbReference type="Proteomes" id="UP000298860"/>
    </source>
</evidence>
<proteinExistence type="predicted"/>
<protein>
    <submittedName>
        <fullName evidence="1">Uncharacterized protein</fullName>
    </submittedName>
</protein>
<name>A0A4D4JFF8_9PSEU</name>
<dbReference type="EMBL" id="BJFL01000033">
    <property type="protein sequence ID" value="GDY33059.1"/>
    <property type="molecule type" value="Genomic_DNA"/>
</dbReference>
<dbReference type="Proteomes" id="UP000298860">
    <property type="component" value="Unassembled WGS sequence"/>
</dbReference>
<organism evidence="1 2">
    <name type="scientific">Gandjariella thermophila</name>
    <dbReference type="NCBI Taxonomy" id="1931992"/>
    <lineage>
        <taxon>Bacteria</taxon>
        <taxon>Bacillati</taxon>
        <taxon>Actinomycetota</taxon>
        <taxon>Actinomycetes</taxon>
        <taxon>Pseudonocardiales</taxon>
        <taxon>Pseudonocardiaceae</taxon>
        <taxon>Gandjariella</taxon>
    </lineage>
</organism>
<sequence length="150" mass="16025">MNGCHRGDLRSGYVPAPLVLRHVPELADLNPAPDQWQWWAVPSASGMAAAIVGVHVAAGRLRALHVYGSHAAGAVEVDTTRLPSRTVRDMHGTLSEALTALAAARAVRASESHHDPALFDIDAGHLIHLRSCGDRGMAANRCVRPSHDVR</sequence>
<dbReference type="AlphaFoldDB" id="A0A4D4JFF8"/>
<comment type="caution">
    <text evidence="1">The sequence shown here is derived from an EMBL/GenBank/DDBJ whole genome shotgun (WGS) entry which is preliminary data.</text>
</comment>